<evidence type="ECO:0000256" key="6">
    <source>
        <dbReference type="ARBA" id="ARBA00047684"/>
    </source>
</evidence>
<keyword evidence="3" id="KW-0659">Purine metabolism</keyword>
<dbReference type="OrthoDB" id="10266039at2759"/>
<keyword evidence="9" id="KW-1185">Reference proteome</keyword>
<evidence type="ECO:0000256" key="3">
    <source>
        <dbReference type="ARBA" id="ARBA00022631"/>
    </source>
</evidence>
<evidence type="ECO:0000256" key="2">
    <source>
        <dbReference type="ARBA" id="ARBA00011738"/>
    </source>
</evidence>
<dbReference type="NCBIfam" id="TIGR02961">
    <property type="entry name" value="allantoicase"/>
    <property type="match status" value="1"/>
</dbReference>
<dbReference type="PANTHER" id="PTHR12045:SF3">
    <property type="entry name" value="INACTIVE ALLANTOICASE-RELATED"/>
    <property type="match status" value="1"/>
</dbReference>
<dbReference type="GO" id="GO:0000256">
    <property type="term" value="P:allantoin catabolic process"/>
    <property type="evidence" value="ECO:0007669"/>
    <property type="project" value="InterPro"/>
</dbReference>
<comment type="subunit">
    <text evidence="2">Homodimer.</text>
</comment>
<keyword evidence="4" id="KW-0378">Hydrolase</keyword>
<proteinExistence type="inferred from homology"/>
<comment type="similarity">
    <text evidence="1">Belongs to the allantoicase family.</text>
</comment>
<dbReference type="InterPro" id="IPR008979">
    <property type="entry name" value="Galactose-bd-like_sf"/>
</dbReference>
<dbReference type="InterPro" id="IPR047233">
    <property type="entry name" value="UAH_cupin"/>
</dbReference>
<dbReference type="InterPro" id="IPR015908">
    <property type="entry name" value="Allantoicase_dom"/>
</dbReference>
<dbReference type="Pfam" id="PF03561">
    <property type="entry name" value="Allantoicase"/>
    <property type="match status" value="2"/>
</dbReference>
<dbReference type="FunFam" id="2.60.120.260:FF:000059">
    <property type="entry name" value="Probable allantoicase"/>
    <property type="match status" value="1"/>
</dbReference>
<keyword evidence="5" id="KW-0456">Lyase</keyword>
<feature type="domain" description="Allantoicase" evidence="7">
    <location>
        <begin position="27"/>
        <end position="175"/>
    </location>
</feature>
<dbReference type="InterPro" id="IPR011051">
    <property type="entry name" value="RmlC_Cupin_sf"/>
</dbReference>
<protein>
    <submittedName>
        <fullName evidence="8">Allantoicase</fullName>
    </submittedName>
</protein>
<reference evidence="8 9" key="1">
    <citation type="submission" date="2018-06" db="EMBL/GenBank/DDBJ databases">
        <title>A transcriptomic atlas of mushroom development highlights an independent origin of complex multicellularity.</title>
        <authorList>
            <consortium name="DOE Joint Genome Institute"/>
            <person name="Krizsan K."/>
            <person name="Almasi E."/>
            <person name="Merenyi Z."/>
            <person name="Sahu N."/>
            <person name="Viragh M."/>
            <person name="Koszo T."/>
            <person name="Mondo S."/>
            <person name="Kiss B."/>
            <person name="Balint B."/>
            <person name="Kues U."/>
            <person name="Barry K."/>
            <person name="Hegedus J.C."/>
            <person name="Henrissat B."/>
            <person name="Johnson J."/>
            <person name="Lipzen A."/>
            <person name="Ohm R."/>
            <person name="Nagy I."/>
            <person name="Pangilinan J."/>
            <person name="Yan J."/>
            <person name="Xiong Y."/>
            <person name="Grigoriev I.V."/>
            <person name="Hibbett D.S."/>
            <person name="Nagy L.G."/>
        </authorList>
    </citation>
    <scope>NUCLEOTIDE SEQUENCE [LARGE SCALE GENOMIC DNA]</scope>
    <source>
        <strain evidence="8 9">SZMC22713</strain>
    </source>
</reference>
<dbReference type="PANTHER" id="PTHR12045">
    <property type="entry name" value="ALLANTOICASE"/>
    <property type="match status" value="1"/>
</dbReference>
<dbReference type="Gene3D" id="2.60.120.480">
    <property type="entry name" value="Ureidoglycolate hydrolase"/>
    <property type="match status" value="1"/>
</dbReference>
<comment type="catalytic activity">
    <reaction evidence="6">
        <text>(S)-ureidoglycolate = urea + glyoxylate</text>
        <dbReference type="Rhea" id="RHEA:11304"/>
        <dbReference type="ChEBI" id="CHEBI:16199"/>
        <dbReference type="ChEBI" id="CHEBI:36655"/>
        <dbReference type="ChEBI" id="CHEBI:57296"/>
        <dbReference type="EC" id="4.3.2.3"/>
    </reaction>
</comment>
<organism evidence="8 9">
    <name type="scientific">Rickenella mellea</name>
    <dbReference type="NCBI Taxonomy" id="50990"/>
    <lineage>
        <taxon>Eukaryota</taxon>
        <taxon>Fungi</taxon>
        <taxon>Dikarya</taxon>
        <taxon>Basidiomycota</taxon>
        <taxon>Agaricomycotina</taxon>
        <taxon>Agaricomycetes</taxon>
        <taxon>Hymenochaetales</taxon>
        <taxon>Rickenellaceae</taxon>
        <taxon>Rickenella</taxon>
    </lineage>
</organism>
<dbReference type="InterPro" id="IPR005164">
    <property type="entry name" value="Allantoicase"/>
</dbReference>
<gene>
    <name evidence="8" type="ORF">BD410DRAFT_813003</name>
</gene>
<sequence length="574" mass="62421">MAHQKTSLDHFQQLFGTLIELSSVALGGEVTTVSDEFFAEASNLLKVEPAPSLKGQFGPKGALYSGWESRRHNPNHDWCIIKLGAPGYISGFDIDTSHFNGNEAPEASVQAIYAPETHAPSFDDFSWTELLPKVGLDPNSPHLYQISGSNEAYTHVKLNIFPDGGVARFRVYGIVKAIFPKDGSVSIDLAHVLSGGRVVFTSDQHFGIGSNILLPGRGEDMGDGWETKRSRVPGHKDWVVVRLGAPGNLEHAEIDTAHFMGNFPESCEIHGVHSNDVNPATESNWVLLLPQVKLGPHRRHFFQLENVHDKIYTHVRLTIYPDGGVKRLRILGRRAQGTRLKNVSTAEPNSIPDDIQEGESTFSINSSDNQSGSAVLPALPLTPEAFLPFGQVIQAWADHNAAPPGVKVTPANQGSAIKFHKLSLIQSSYPEGSFATSGISVFRCKPLDSPLGDTWAVRVLERHPYTNQAFIPMGVGVKLGDDVLETPGKAYLVVVALNGTDDGPDLKTLRVFVAHSGQGVVYGTGIWHHPMVSLETVMDFACVETQVGNGDAKDCEILQLDSKDGLPFVKLPIF</sequence>
<dbReference type="SUPFAM" id="SSF51182">
    <property type="entry name" value="RmlC-like cupins"/>
    <property type="match status" value="1"/>
</dbReference>
<accession>A0A4Y7QEY6</accession>
<dbReference type="GO" id="GO:0006144">
    <property type="term" value="P:purine nucleobase metabolic process"/>
    <property type="evidence" value="ECO:0007669"/>
    <property type="project" value="UniProtKB-KW"/>
</dbReference>
<evidence type="ECO:0000313" key="9">
    <source>
        <dbReference type="Proteomes" id="UP000294933"/>
    </source>
</evidence>
<dbReference type="AlphaFoldDB" id="A0A4Y7QEY6"/>
<evidence type="ECO:0000256" key="4">
    <source>
        <dbReference type="ARBA" id="ARBA00022801"/>
    </source>
</evidence>
<evidence type="ECO:0000256" key="1">
    <source>
        <dbReference type="ARBA" id="ARBA00009242"/>
    </source>
</evidence>
<dbReference type="Pfam" id="PF04115">
    <property type="entry name" value="Ureidogly_lyase"/>
    <property type="match status" value="1"/>
</dbReference>
<dbReference type="GO" id="GO:0004848">
    <property type="term" value="F:ureidoglycolate hydrolase activity"/>
    <property type="evidence" value="ECO:0007669"/>
    <property type="project" value="InterPro"/>
</dbReference>
<dbReference type="Proteomes" id="UP000294933">
    <property type="component" value="Unassembled WGS sequence"/>
</dbReference>
<evidence type="ECO:0000313" key="8">
    <source>
        <dbReference type="EMBL" id="TDL25906.1"/>
    </source>
</evidence>
<evidence type="ECO:0000256" key="5">
    <source>
        <dbReference type="ARBA" id="ARBA00023239"/>
    </source>
</evidence>
<dbReference type="CDD" id="cd20298">
    <property type="entry name" value="cupin_UAH"/>
    <property type="match status" value="1"/>
</dbReference>
<feature type="domain" description="Allantoicase" evidence="7">
    <location>
        <begin position="195"/>
        <end position="334"/>
    </location>
</feature>
<evidence type="ECO:0000259" key="7">
    <source>
        <dbReference type="Pfam" id="PF03561"/>
    </source>
</evidence>
<dbReference type="GO" id="GO:0050385">
    <property type="term" value="F:ureidoglycolate lyase activity"/>
    <property type="evidence" value="ECO:0007669"/>
    <property type="project" value="UniProtKB-EC"/>
</dbReference>
<dbReference type="STRING" id="50990.A0A4Y7QEY6"/>
<dbReference type="InterPro" id="IPR024060">
    <property type="entry name" value="Ureidoglycolate_lyase_dom_sf"/>
</dbReference>
<dbReference type="GO" id="GO:0004037">
    <property type="term" value="F:allantoicase activity"/>
    <property type="evidence" value="ECO:0007669"/>
    <property type="project" value="InterPro"/>
</dbReference>
<dbReference type="InterPro" id="IPR007247">
    <property type="entry name" value="Ureidogly_lyase"/>
</dbReference>
<dbReference type="VEuPathDB" id="FungiDB:BD410DRAFT_813003"/>
<dbReference type="Gene3D" id="2.60.120.260">
    <property type="entry name" value="Galactose-binding domain-like"/>
    <property type="match status" value="2"/>
</dbReference>
<dbReference type="SUPFAM" id="SSF49785">
    <property type="entry name" value="Galactose-binding domain-like"/>
    <property type="match status" value="2"/>
</dbReference>
<dbReference type="HAMAP" id="MF_00813">
    <property type="entry name" value="Allantoicase"/>
    <property type="match status" value="1"/>
</dbReference>
<dbReference type="EMBL" id="ML170162">
    <property type="protein sequence ID" value="TDL25906.1"/>
    <property type="molecule type" value="Genomic_DNA"/>
</dbReference>
<name>A0A4Y7QEY6_9AGAM</name>